<evidence type="ECO:0000256" key="1">
    <source>
        <dbReference type="ARBA" id="ARBA00011738"/>
    </source>
</evidence>
<name>A0A1E5V5G2_9POAL</name>
<comment type="subunit">
    <text evidence="1">Homodimer.</text>
</comment>
<dbReference type="PANTHER" id="PTHR43205:SF75">
    <property type="entry name" value="OS12G0226400 PROTEIN"/>
    <property type="match status" value="1"/>
</dbReference>
<evidence type="ECO:0000259" key="4">
    <source>
        <dbReference type="Pfam" id="PF16884"/>
    </source>
</evidence>
<dbReference type="InterPro" id="IPR011032">
    <property type="entry name" value="GroES-like_sf"/>
</dbReference>
<dbReference type="STRING" id="888268.A0A1E5V5G2"/>
<dbReference type="InterPro" id="IPR013149">
    <property type="entry name" value="ADH-like_C"/>
</dbReference>
<dbReference type="FunFam" id="3.40.50.720:FF:000121">
    <property type="entry name" value="Prostaglandin reductase 2"/>
    <property type="match status" value="1"/>
</dbReference>
<organism evidence="5 6">
    <name type="scientific">Dichanthelium oligosanthes</name>
    <dbReference type="NCBI Taxonomy" id="888268"/>
    <lineage>
        <taxon>Eukaryota</taxon>
        <taxon>Viridiplantae</taxon>
        <taxon>Streptophyta</taxon>
        <taxon>Embryophyta</taxon>
        <taxon>Tracheophyta</taxon>
        <taxon>Spermatophyta</taxon>
        <taxon>Magnoliopsida</taxon>
        <taxon>Liliopsida</taxon>
        <taxon>Poales</taxon>
        <taxon>Poaceae</taxon>
        <taxon>PACMAD clade</taxon>
        <taxon>Panicoideae</taxon>
        <taxon>Panicodae</taxon>
        <taxon>Paniceae</taxon>
        <taxon>Dichantheliinae</taxon>
        <taxon>Dichanthelium</taxon>
    </lineage>
</organism>
<feature type="domain" description="Alcohol dehydrogenase-like C-terminal" evidence="3">
    <location>
        <begin position="152"/>
        <end position="249"/>
    </location>
</feature>
<dbReference type="Pfam" id="PF00107">
    <property type="entry name" value="ADH_zinc_N"/>
    <property type="match status" value="2"/>
</dbReference>
<dbReference type="Proteomes" id="UP000095767">
    <property type="component" value="Unassembled WGS sequence"/>
</dbReference>
<keyword evidence="6" id="KW-1185">Reference proteome</keyword>
<evidence type="ECO:0000259" key="3">
    <source>
        <dbReference type="Pfam" id="PF00107"/>
    </source>
</evidence>
<dbReference type="Gene3D" id="3.90.180.10">
    <property type="entry name" value="Medium-chain alcohol dehydrogenases, catalytic domain"/>
    <property type="match status" value="3"/>
</dbReference>
<feature type="domain" description="Alcohol dehydrogenase-like C-terminal" evidence="3">
    <location>
        <begin position="455"/>
        <end position="581"/>
    </location>
</feature>
<dbReference type="SUPFAM" id="SSF51735">
    <property type="entry name" value="NAD(P)-binding Rossmann-fold domains"/>
    <property type="match status" value="2"/>
</dbReference>
<evidence type="ECO:0000313" key="6">
    <source>
        <dbReference type="Proteomes" id="UP000095767"/>
    </source>
</evidence>
<evidence type="ECO:0000313" key="5">
    <source>
        <dbReference type="EMBL" id="OEL20225.1"/>
    </source>
</evidence>
<dbReference type="OrthoDB" id="809632at2759"/>
<sequence>MASAAAGEEVPNKRVILKRYVQTGLPSEDDMEVVTATARLAVPPGSSAMVVKNLYVSCDPYMRGRMTKHDRPSYVPDFVLGEALVNFGVGKVIASGHPDYKVGDLVWGMTGWEEYTLVPKPETFFKINHPELPLSYYTGVLGEFIVNLLKTKFGFDEAFNYKKEQDLDAALRRYFPEGIDIYFENVGGATLEAVLSNMRNHGRIPVCGMISQYNLEEPEGVHNLFQVVAKRLRMEGFMVFDYFGEYYKFEEEMVGYLKEGKITYVEDIAEGLEKGPAALIGLYTGRNVGKQLVAVAREFHSPTRVILKRNVTGSPMEVVVSSTARLAVPPRSSAMVVKNLYLSCDPYMRNRMPSTSPPATFPTSSRESCSGAGSIFIQFYSFSNGDLTILWPPMDGRSILSSLIRSRFSRSIILCCLSYYTGVLGMVGLTAWAGVFDVGKPKKGDYVFVSATSGAVGQIVGQLAKLTGCYVVGTAGSDEKVNLLKTKFGFDEAFNCKKEKDLDAALKRYFPEGIDIYFENVGGATLEAVLLNMRIHGRIPACGMISHLEQEEAVHNLFQIIAKRVRMEGFLVFDYFGQYSKFEEEMLGYLKEGKISYIEDIA</sequence>
<comment type="caution">
    <text evidence="5">The sequence shown here is derived from an EMBL/GenBank/DDBJ whole genome shotgun (WGS) entry which is preliminary data.</text>
</comment>
<proteinExistence type="predicted"/>
<reference evidence="5 6" key="1">
    <citation type="submission" date="2016-09" db="EMBL/GenBank/DDBJ databases">
        <title>The draft genome of Dichanthelium oligosanthes: A C3 panicoid grass species.</title>
        <authorList>
            <person name="Studer A.J."/>
            <person name="Schnable J.C."/>
            <person name="Brutnell T.P."/>
        </authorList>
    </citation>
    <scope>NUCLEOTIDE SEQUENCE [LARGE SCALE GENOMIC DNA]</scope>
    <source>
        <strain evidence="6">cv. Kellogg 1175</strain>
        <tissue evidence="5">Leaf</tissue>
    </source>
</reference>
<keyword evidence="2" id="KW-0560">Oxidoreductase</keyword>
<dbReference type="GO" id="GO:0032440">
    <property type="term" value="F:2-alkenal reductase [NAD(P)H] activity"/>
    <property type="evidence" value="ECO:0007669"/>
    <property type="project" value="TreeGrafter"/>
</dbReference>
<dbReference type="PANTHER" id="PTHR43205">
    <property type="entry name" value="PROSTAGLANDIN REDUCTASE"/>
    <property type="match status" value="1"/>
</dbReference>
<dbReference type="InterPro" id="IPR045010">
    <property type="entry name" value="MDR_fam"/>
</dbReference>
<dbReference type="AlphaFoldDB" id="A0A1E5V5G2"/>
<gene>
    <name evidence="5" type="ORF">BAE44_0018751</name>
</gene>
<dbReference type="EMBL" id="LWDX02051383">
    <property type="protein sequence ID" value="OEL20225.1"/>
    <property type="molecule type" value="Genomic_DNA"/>
</dbReference>
<protein>
    <submittedName>
        <fullName evidence="5">2-alkenal reductase (NADP(+)-dependent)</fullName>
    </submittedName>
</protein>
<dbReference type="Pfam" id="PF16884">
    <property type="entry name" value="ADH_N_2"/>
    <property type="match status" value="1"/>
</dbReference>
<dbReference type="Gene3D" id="3.40.50.720">
    <property type="entry name" value="NAD(P)-binding Rossmann-like Domain"/>
    <property type="match status" value="2"/>
</dbReference>
<dbReference type="InterPro" id="IPR036291">
    <property type="entry name" value="NAD(P)-bd_dom_sf"/>
</dbReference>
<accession>A0A1E5V5G2</accession>
<dbReference type="InterPro" id="IPR041694">
    <property type="entry name" value="ADH_N_2"/>
</dbReference>
<evidence type="ECO:0000256" key="2">
    <source>
        <dbReference type="ARBA" id="ARBA00023002"/>
    </source>
</evidence>
<feature type="domain" description="Oxidoreductase N-terminal" evidence="4">
    <location>
        <begin position="13"/>
        <end position="121"/>
    </location>
</feature>
<dbReference type="SUPFAM" id="SSF50129">
    <property type="entry name" value="GroES-like"/>
    <property type="match status" value="2"/>
</dbReference>